<reference evidence="1" key="1">
    <citation type="submission" date="2021-05" db="EMBL/GenBank/DDBJ databases">
        <authorList>
            <person name="Tigano A."/>
        </authorList>
    </citation>
    <scope>NUCLEOTIDE SEQUENCE</scope>
</reference>
<sequence>AADALVDGFTVSAHSFPTADTSRGVVTDVSGCRLSGRVYQSNTTAPDPTSCSTVTCHANGVATAESHCGPMERCRGGGRYRHTSRGRPLTSDLCTDLPSSALNGLRLLGVFRDRSRRDTTWLDQVIVQLGGGAQISLKQGGVLWGRRGSDHRRLGENGSRFLFPVESVFTCDVDHGGEAVEQDRHAVIGGGHLGRHACMVFRNIHAVQRLGPAAQRQRFSVRLQGAPQSTR</sequence>
<gene>
    <name evidence="1" type="ORF">MMEN_LOCUS16926</name>
</gene>
<dbReference type="EMBL" id="CAJRST010036000">
    <property type="protein sequence ID" value="CAG5986521.1"/>
    <property type="molecule type" value="Genomic_DNA"/>
</dbReference>
<protein>
    <submittedName>
        <fullName evidence="1">(Atlantic silverside) hypothetical protein</fullName>
    </submittedName>
</protein>
<accession>A0A8S4BRG3</accession>
<evidence type="ECO:0000313" key="2">
    <source>
        <dbReference type="Proteomes" id="UP000677803"/>
    </source>
</evidence>
<evidence type="ECO:0000313" key="1">
    <source>
        <dbReference type="EMBL" id="CAG5986521.1"/>
    </source>
</evidence>
<name>A0A8S4BRG3_9TELE</name>
<keyword evidence="2" id="KW-1185">Reference proteome</keyword>
<feature type="non-terminal residue" evidence="1">
    <location>
        <position position="1"/>
    </location>
</feature>
<comment type="caution">
    <text evidence="1">The sequence shown here is derived from an EMBL/GenBank/DDBJ whole genome shotgun (WGS) entry which is preliminary data.</text>
</comment>
<organism evidence="1 2">
    <name type="scientific">Menidia menidia</name>
    <name type="common">Atlantic silverside</name>
    <dbReference type="NCBI Taxonomy" id="238744"/>
    <lineage>
        <taxon>Eukaryota</taxon>
        <taxon>Metazoa</taxon>
        <taxon>Chordata</taxon>
        <taxon>Craniata</taxon>
        <taxon>Vertebrata</taxon>
        <taxon>Euteleostomi</taxon>
        <taxon>Actinopterygii</taxon>
        <taxon>Neopterygii</taxon>
        <taxon>Teleostei</taxon>
        <taxon>Neoteleostei</taxon>
        <taxon>Acanthomorphata</taxon>
        <taxon>Ovalentaria</taxon>
        <taxon>Atherinomorphae</taxon>
        <taxon>Atheriniformes</taxon>
        <taxon>Atherinopsidae</taxon>
        <taxon>Menidiinae</taxon>
        <taxon>Menidia</taxon>
    </lineage>
</organism>
<dbReference type="OrthoDB" id="8958484at2759"/>
<proteinExistence type="predicted"/>
<dbReference type="AlphaFoldDB" id="A0A8S4BRG3"/>
<dbReference type="Proteomes" id="UP000677803">
    <property type="component" value="Unassembled WGS sequence"/>
</dbReference>